<dbReference type="Proteomes" id="UP000199054">
    <property type="component" value="Unassembled WGS sequence"/>
</dbReference>
<keyword evidence="2" id="KW-1185">Reference proteome</keyword>
<proteinExistence type="predicted"/>
<accession>A0A1H8HD58</accession>
<sequence length="52" mass="5774">MFRPYLPDICPGCGEGVPRAAARRCPLCLTPFMPVPHPASRSPYERGRDDES</sequence>
<name>A0A1H8HD58_9RHOB</name>
<dbReference type="RefSeq" id="WP_170851785.1">
    <property type="nucleotide sequence ID" value="NZ_CP067126.1"/>
</dbReference>
<dbReference type="STRING" id="34002.SAMN04489859_100932"/>
<evidence type="ECO:0000313" key="1">
    <source>
        <dbReference type="EMBL" id="SEN54202.1"/>
    </source>
</evidence>
<organism evidence="1 2">
    <name type="scientific">Paracoccus alcaliphilus</name>
    <dbReference type="NCBI Taxonomy" id="34002"/>
    <lineage>
        <taxon>Bacteria</taxon>
        <taxon>Pseudomonadati</taxon>
        <taxon>Pseudomonadota</taxon>
        <taxon>Alphaproteobacteria</taxon>
        <taxon>Rhodobacterales</taxon>
        <taxon>Paracoccaceae</taxon>
        <taxon>Paracoccus</taxon>
    </lineage>
</organism>
<dbReference type="EMBL" id="FODE01000009">
    <property type="protein sequence ID" value="SEN54202.1"/>
    <property type="molecule type" value="Genomic_DNA"/>
</dbReference>
<protein>
    <submittedName>
        <fullName evidence="1">Uncharacterized protein</fullName>
    </submittedName>
</protein>
<reference evidence="1 2" key="1">
    <citation type="submission" date="2016-10" db="EMBL/GenBank/DDBJ databases">
        <authorList>
            <person name="de Groot N.N."/>
        </authorList>
    </citation>
    <scope>NUCLEOTIDE SEQUENCE [LARGE SCALE GENOMIC DNA]</scope>
    <source>
        <strain evidence="1 2">DSM 8512</strain>
    </source>
</reference>
<gene>
    <name evidence="1" type="ORF">SAMN04489859_100932</name>
</gene>
<dbReference type="AlphaFoldDB" id="A0A1H8HD58"/>
<evidence type="ECO:0000313" key="2">
    <source>
        <dbReference type="Proteomes" id="UP000199054"/>
    </source>
</evidence>